<dbReference type="InterPro" id="IPR001119">
    <property type="entry name" value="SLH_dom"/>
</dbReference>
<evidence type="ECO:0000313" key="4">
    <source>
        <dbReference type="Proteomes" id="UP000094784"/>
    </source>
</evidence>
<dbReference type="Pfam" id="PF00395">
    <property type="entry name" value="SLH"/>
    <property type="match status" value="3"/>
</dbReference>
<evidence type="ECO:0000256" key="1">
    <source>
        <dbReference type="ARBA" id="ARBA00022729"/>
    </source>
</evidence>
<organism evidence="3 4">
    <name type="scientific">Lysinibacillus fusiformis</name>
    <dbReference type="NCBI Taxonomy" id="28031"/>
    <lineage>
        <taxon>Bacteria</taxon>
        <taxon>Bacillati</taxon>
        <taxon>Bacillota</taxon>
        <taxon>Bacilli</taxon>
        <taxon>Bacillales</taxon>
        <taxon>Bacillaceae</taxon>
        <taxon>Lysinibacillus</taxon>
    </lineage>
</organism>
<feature type="domain" description="SLH" evidence="2">
    <location>
        <begin position="45"/>
        <end position="102"/>
    </location>
</feature>
<feature type="domain" description="SLH" evidence="2">
    <location>
        <begin position="1"/>
        <end position="44"/>
    </location>
</feature>
<dbReference type="InterPro" id="IPR051465">
    <property type="entry name" value="Cell_Envelope_Struct_Comp"/>
</dbReference>
<sequence length="157" mass="17237">MMEELATLGIIQGYEDGTFRPNAPISRMHVAVLLTRSFSLKKVTEADDFSDVASTHPYYEAIQVLQHAGIIDGSNGAFRPTENMTRAQLAKVLVGLLGLTPEGASSFVDVDSTHWSSGYIAVLEREGITLGDNGNFHPNEPVTRAQFVAFLYRIIHK</sequence>
<dbReference type="EMBL" id="MECQ01000001">
    <property type="protein sequence ID" value="ODV57667.1"/>
    <property type="molecule type" value="Genomic_DNA"/>
</dbReference>
<dbReference type="Proteomes" id="UP000094784">
    <property type="component" value="Unassembled WGS sequence"/>
</dbReference>
<dbReference type="PANTHER" id="PTHR43308:SF5">
    <property type="entry name" value="S-LAYER PROTEIN _ PEPTIDOGLYCAN ENDO-BETA-N-ACETYLGLUCOSAMINIDASE"/>
    <property type="match status" value="1"/>
</dbReference>
<gene>
    <name evidence="3" type="ORF">BG258_07375</name>
</gene>
<comment type="caution">
    <text evidence="3">The sequence shown here is derived from an EMBL/GenBank/DDBJ whole genome shotgun (WGS) entry which is preliminary data.</text>
</comment>
<dbReference type="PANTHER" id="PTHR43308">
    <property type="entry name" value="OUTER MEMBRANE PROTEIN ALPHA-RELATED"/>
    <property type="match status" value="1"/>
</dbReference>
<accession>A0A1E4RB18</accession>
<protein>
    <submittedName>
        <fullName evidence="3">S-layer protein</fullName>
    </submittedName>
</protein>
<proteinExistence type="predicted"/>
<keyword evidence="1" id="KW-0732">Signal</keyword>
<name>A0A1E4RB18_9BACI</name>
<evidence type="ECO:0000259" key="2">
    <source>
        <dbReference type="PROSITE" id="PS51272"/>
    </source>
</evidence>
<dbReference type="AlphaFoldDB" id="A0A1E4RB18"/>
<reference evidence="3 4" key="1">
    <citation type="submission" date="2016-09" db="EMBL/GenBank/DDBJ databases">
        <title>Draft genome sequence of the soil isolate, Lysinibacillus fusiformis M5, a potential hypoxanthine producer.</title>
        <authorList>
            <person name="Gallegos-Monterrosa R."/>
            <person name="Maroti G."/>
            <person name="Balint B."/>
            <person name="Kovacs A.T."/>
        </authorList>
    </citation>
    <scope>NUCLEOTIDE SEQUENCE [LARGE SCALE GENOMIC DNA]</scope>
    <source>
        <strain evidence="3 4">M5</strain>
    </source>
</reference>
<evidence type="ECO:0000313" key="3">
    <source>
        <dbReference type="EMBL" id="ODV57667.1"/>
    </source>
</evidence>
<feature type="domain" description="SLH" evidence="2">
    <location>
        <begin position="103"/>
        <end position="157"/>
    </location>
</feature>
<dbReference type="PROSITE" id="PS51272">
    <property type="entry name" value="SLH"/>
    <property type="match status" value="3"/>
</dbReference>